<keyword evidence="16" id="KW-1185">Reference proteome</keyword>
<evidence type="ECO:0000256" key="3">
    <source>
        <dbReference type="ARBA" id="ARBA00012438"/>
    </source>
</evidence>
<dbReference type="KEGG" id="plyc:GXP70_05440"/>
<feature type="domain" description="Histidine kinase" evidence="14">
    <location>
        <begin position="295"/>
        <end position="510"/>
    </location>
</feature>
<dbReference type="InterPro" id="IPR052023">
    <property type="entry name" value="Histidine_kinase_KdpD"/>
</dbReference>
<evidence type="ECO:0000256" key="11">
    <source>
        <dbReference type="ARBA" id="ARBA00023012"/>
    </source>
</evidence>
<dbReference type="InterPro" id="IPR005467">
    <property type="entry name" value="His_kinase_dom"/>
</dbReference>
<dbReference type="Gene3D" id="1.20.120.620">
    <property type="entry name" value="Backbone structure of the membrane domain of e. Coli histidine kinase receptor kdpd"/>
    <property type="match status" value="1"/>
</dbReference>
<evidence type="ECO:0000256" key="5">
    <source>
        <dbReference type="ARBA" id="ARBA00022679"/>
    </source>
</evidence>
<dbReference type="InterPro" id="IPR025201">
    <property type="entry name" value="KdpD_TM"/>
</dbReference>
<dbReference type="PRINTS" id="PR00344">
    <property type="entry name" value="BCTRLSENSOR"/>
</dbReference>
<dbReference type="PROSITE" id="PS50109">
    <property type="entry name" value="HIS_KIN"/>
    <property type="match status" value="1"/>
</dbReference>
<evidence type="ECO:0000256" key="9">
    <source>
        <dbReference type="ARBA" id="ARBA00022840"/>
    </source>
</evidence>
<keyword evidence="4" id="KW-0597">Phosphoprotein</keyword>
<comment type="subcellular location">
    <subcellularLocation>
        <location evidence="2">Membrane</location>
        <topology evidence="2">Multi-pass membrane protein</topology>
    </subcellularLocation>
</comment>
<dbReference type="InterPro" id="IPR003661">
    <property type="entry name" value="HisK_dim/P_dom"/>
</dbReference>
<protein>
    <recommendedName>
        <fullName evidence="3">histidine kinase</fullName>
        <ecNumber evidence="3">2.7.13.3</ecNumber>
    </recommendedName>
</protein>
<gene>
    <name evidence="15" type="ORF">GXP70_05440</name>
</gene>
<dbReference type="Pfam" id="PF13492">
    <property type="entry name" value="GAF_3"/>
    <property type="match status" value="1"/>
</dbReference>
<dbReference type="GO" id="GO:0000155">
    <property type="term" value="F:phosphorelay sensor kinase activity"/>
    <property type="evidence" value="ECO:0007669"/>
    <property type="project" value="InterPro"/>
</dbReference>
<keyword evidence="10 13" id="KW-1133">Transmembrane helix</keyword>
<dbReference type="SUPFAM" id="SSF47384">
    <property type="entry name" value="Homodimeric domain of signal transducing histidine kinase"/>
    <property type="match status" value="1"/>
</dbReference>
<dbReference type="PANTHER" id="PTHR45569:SF1">
    <property type="entry name" value="SENSOR PROTEIN KDPD"/>
    <property type="match status" value="1"/>
</dbReference>
<dbReference type="Gene3D" id="3.30.450.40">
    <property type="match status" value="1"/>
</dbReference>
<dbReference type="InterPro" id="IPR003018">
    <property type="entry name" value="GAF"/>
</dbReference>
<dbReference type="FunFam" id="3.30.565.10:FF:000042">
    <property type="entry name" value="Two-component sensor histidine kinase KdpD"/>
    <property type="match status" value="1"/>
</dbReference>
<evidence type="ECO:0000259" key="14">
    <source>
        <dbReference type="PROSITE" id="PS50109"/>
    </source>
</evidence>
<evidence type="ECO:0000256" key="1">
    <source>
        <dbReference type="ARBA" id="ARBA00000085"/>
    </source>
</evidence>
<proteinExistence type="predicted"/>
<dbReference type="InterPro" id="IPR004358">
    <property type="entry name" value="Sig_transdc_His_kin-like_C"/>
</dbReference>
<dbReference type="Pfam" id="PF00512">
    <property type="entry name" value="HisKA"/>
    <property type="match status" value="1"/>
</dbReference>
<keyword evidence="9" id="KW-0067">ATP-binding</keyword>
<feature type="transmembrane region" description="Helical" evidence="13">
    <location>
        <begin position="62"/>
        <end position="85"/>
    </location>
</feature>
<comment type="catalytic activity">
    <reaction evidence="1">
        <text>ATP + protein L-histidine = ADP + protein N-phospho-L-histidine.</text>
        <dbReference type="EC" id="2.7.13.3"/>
    </reaction>
</comment>
<evidence type="ECO:0000256" key="4">
    <source>
        <dbReference type="ARBA" id="ARBA00022553"/>
    </source>
</evidence>
<keyword evidence="12 13" id="KW-0472">Membrane</keyword>
<dbReference type="EMBL" id="CP048209">
    <property type="protein sequence ID" value="QHT63749.1"/>
    <property type="molecule type" value="Genomic_DNA"/>
</dbReference>
<keyword evidence="11" id="KW-0902">Two-component regulatory system</keyword>
<dbReference type="EC" id="2.7.13.3" evidence="3"/>
<keyword evidence="8" id="KW-0418">Kinase</keyword>
<dbReference type="GO" id="GO:0042802">
    <property type="term" value="F:identical protein binding"/>
    <property type="evidence" value="ECO:0007669"/>
    <property type="project" value="UniProtKB-ARBA"/>
</dbReference>
<keyword evidence="7" id="KW-0547">Nucleotide-binding</keyword>
<reference evidence="15 16" key="1">
    <citation type="submission" date="2020-01" db="EMBL/GenBank/DDBJ databases">
        <title>Paenibacillus sp. nov., isolated from tomato rhizosphere.</title>
        <authorList>
            <person name="Weon H.-Y."/>
            <person name="Lee S.A."/>
        </authorList>
    </citation>
    <scope>NUCLEOTIDE SEQUENCE [LARGE SCALE GENOMIC DNA]</scope>
    <source>
        <strain evidence="15 16">12200R-189</strain>
    </source>
</reference>
<evidence type="ECO:0000313" key="15">
    <source>
        <dbReference type="EMBL" id="QHT63749.1"/>
    </source>
</evidence>
<dbReference type="Gene3D" id="3.30.565.10">
    <property type="entry name" value="Histidine kinase-like ATPase, C-terminal domain"/>
    <property type="match status" value="1"/>
</dbReference>
<dbReference type="SMART" id="SM00387">
    <property type="entry name" value="HATPase_c"/>
    <property type="match status" value="1"/>
</dbReference>
<dbReference type="SUPFAM" id="SSF55874">
    <property type="entry name" value="ATPase domain of HSP90 chaperone/DNA topoisomerase II/histidine kinase"/>
    <property type="match status" value="1"/>
</dbReference>
<evidence type="ECO:0000256" key="12">
    <source>
        <dbReference type="ARBA" id="ARBA00023136"/>
    </source>
</evidence>
<dbReference type="Pfam" id="PF13493">
    <property type="entry name" value="DUF4118"/>
    <property type="match status" value="1"/>
</dbReference>
<dbReference type="Pfam" id="PF02518">
    <property type="entry name" value="HATPase_c"/>
    <property type="match status" value="1"/>
</dbReference>
<evidence type="ECO:0000256" key="7">
    <source>
        <dbReference type="ARBA" id="ARBA00022741"/>
    </source>
</evidence>
<evidence type="ECO:0000313" key="16">
    <source>
        <dbReference type="Proteomes" id="UP000476064"/>
    </source>
</evidence>
<accession>A0A6C0G7M6</accession>
<evidence type="ECO:0000256" key="2">
    <source>
        <dbReference type="ARBA" id="ARBA00004141"/>
    </source>
</evidence>
<sequence length="524" mass="56620">MPRRKVRSVETAVEQRRGRKLLQYAGTTAGVAALSAVLHEWGQPFDTVNIALVYLFPVLFSAVYWGLVPSFYAAAAGMLAFDYFFVPPLHSFSVADLRYLLSFAVYLAVAALTATLAARLKQQVKLSKEREAHTAALYALSRQMTAVGEIKALLDNIARQVSETVGAQIAIYLPGGRSELARTAWSPGDHAFGQGESAMVIAKWVLEHGRMAGRGTGTLGEFPGLFVPLRTEERTYGVIAVRADGETLSADTRRLLEAFGGLAATAIARVKLSEEAKLAQLTAESERIRTALLDSVSHELRTPLATIIGSATGLIEGDEVFSPADRLELLGTIRDGALRMNRLVTNLLGMVKLESGMLALRRDWVDAEDMIGVVLAQVKGFVGRRRIDVRIQEPAPYFPGDEVLLEQVLVNIVSNAIKYSPDGSDIVIAVRQSGSWVRISVADNGTGIADADRERIFDKFYRGSRTSGTTGTGLGLAICKGIVEAHGGTITAAPRAERGTLVTVALPAGDPEMPEGWQRQEEEV</sequence>
<dbReference type="InterPro" id="IPR029016">
    <property type="entry name" value="GAF-like_dom_sf"/>
</dbReference>
<dbReference type="Proteomes" id="UP000476064">
    <property type="component" value="Chromosome"/>
</dbReference>
<organism evidence="15 16">
    <name type="scientific">Paenibacillus lycopersici</name>
    <dbReference type="NCBI Taxonomy" id="2704462"/>
    <lineage>
        <taxon>Bacteria</taxon>
        <taxon>Bacillati</taxon>
        <taxon>Bacillota</taxon>
        <taxon>Bacilli</taxon>
        <taxon>Bacillales</taxon>
        <taxon>Paenibacillaceae</taxon>
        <taxon>Paenibacillus</taxon>
    </lineage>
</organism>
<dbReference type="SUPFAM" id="SSF55781">
    <property type="entry name" value="GAF domain-like"/>
    <property type="match status" value="1"/>
</dbReference>
<dbReference type="InterPro" id="IPR003594">
    <property type="entry name" value="HATPase_dom"/>
</dbReference>
<dbReference type="SMART" id="SM00388">
    <property type="entry name" value="HisKA"/>
    <property type="match status" value="1"/>
</dbReference>
<evidence type="ECO:0000256" key="6">
    <source>
        <dbReference type="ARBA" id="ARBA00022692"/>
    </source>
</evidence>
<dbReference type="InterPro" id="IPR036890">
    <property type="entry name" value="HATPase_C_sf"/>
</dbReference>
<dbReference type="CDD" id="cd00082">
    <property type="entry name" value="HisKA"/>
    <property type="match status" value="1"/>
</dbReference>
<name>A0A6C0G7M6_9BACL</name>
<dbReference type="Gene3D" id="1.10.287.130">
    <property type="match status" value="1"/>
</dbReference>
<dbReference type="CDD" id="cd00075">
    <property type="entry name" value="HATPase"/>
    <property type="match status" value="1"/>
</dbReference>
<evidence type="ECO:0000256" key="10">
    <source>
        <dbReference type="ARBA" id="ARBA00022989"/>
    </source>
</evidence>
<evidence type="ECO:0000256" key="8">
    <source>
        <dbReference type="ARBA" id="ARBA00022777"/>
    </source>
</evidence>
<dbReference type="InterPro" id="IPR038318">
    <property type="entry name" value="KdpD_sf"/>
</dbReference>
<dbReference type="GO" id="GO:0005524">
    <property type="term" value="F:ATP binding"/>
    <property type="evidence" value="ECO:0007669"/>
    <property type="project" value="UniProtKB-KW"/>
</dbReference>
<feature type="transmembrane region" description="Helical" evidence="13">
    <location>
        <begin position="21"/>
        <end position="42"/>
    </location>
</feature>
<keyword evidence="6 13" id="KW-0812">Transmembrane</keyword>
<dbReference type="InterPro" id="IPR036097">
    <property type="entry name" value="HisK_dim/P_sf"/>
</dbReference>
<evidence type="ECO:0000256" key="13">
    <source>
        <dbReference type="SAM" id="Phobius"/>
    </source>
</evidence>
<keyword evidence="5" id="KW-0808">Transferase</keyword>
<dbReference type="AlphaFoldDB" id="A0A6C0G7M6"/>
<dbReference type="GO" id="GO:0005886">
    <property type="term" value="C:plasma membrane"/>
    <property type="evidence" value="ECO:0007669"/>
    <property type="project" value="TreeGrafter"/>
</dbReference>
<dbReference type="PANTHER" id="PTHR45569">
    <property type="entry name" value="SENSOR PROTEIN KDPD"/>
    <property type="match status" value="1"/>
</dbReference>
<feature type="transmembrane region" description="Helical" evidence="13">
    <location>
        <begin position="97"/>
        <end position="118"/>
    </location>
</feature>